<keyword evidence="9" id="KW-0862">Zinc</keyword>
<evidence type="ECO:0000313" key="18">
    <source>
        <dbReference type="Ensembl" id="ENSPTRP00000063819.1"/>
    </source>
</evidence>
<dbReference type="FunFam" id="3.30.160.60:FF:000797">
    <property type="entry name" value="zinc finger protein 592 isoform X1"/>
    <property type="match status" value="1"/>
</dbReference>
<evidence type="ECO:0000256" key="4">
    <source>
        <dbReference type="ARBA" id="ARBA00022499"/>
    </source>
</evidence>
<evidence type="ECO:0000256" key="14">
    <source>
        <dbReference type="ARBA" id="ARBA00023242"/>
    </source>
</evidence>
<dbReference type="GO" id="GO:0005634">
    <property type="term" value="C:nucleus"/>
    <property type="evidence" value="ECO:0007669"/>
    <property type="project" value="UniProtKB-SubCell"/>
</dbReference>
<evidence type="ECO:0000256" key="6">
    <source>
        <dbReference type="ARBA" id="ARBA00022723"/>
    </source>
</evidence>
<evidence type="ECO:0000256" key="11">
    <source>
        <dbReference type="ARBA" id="ARBA00023015"/>
    </source>
</evidence>
<evidence type="ECO:0000256" key="15">
    <source>
        <dbReference type="PROSITE-ProRule" id="PRU00042"/>
    </source>
</evidence>
<accession>A0A2I3RGN6</accession>
<dbReference type="SUPFAM" id="SSF57667">
    <property type="entry name" value="beta-beta-alpha zinc fingers"/>
    <property type="match status" value="1"/>
</dbReference>
<reference evidence="18" key="2">
    <citation type="submission" date="2025-08" db="UniProtKB">
        <authorList>
            <consortium name="Ensembl"/>
        </authorList>
    </citation>
    <scope>IDENTIFICATION</scope>
</reference>
<dbReference type="Proteomes" id="UP000002277">
    <property type="component" value="Chromosome 2A"/>
</dbReference>
<keyword evidence="5" id="KW-0597">Phosphoprotein</keyword>
<keyword evidence="12" id="KW-0238">DNA-binding</keyword>
<dbReference type="Pfam" id="PF00096">
    <property type="entry name" value="zf-C2H2"/>
    <property type="match status" value="1"/>
</dbReference>
<dbReference type="InterPro" id="IPR036236">
    <property type="entry name" value="Znf_C2H2_sf"/>
</dbReference>
<dbReference type="AlphaFoldDB" id="A0A2I3RGN6"/>
<evidence type="ECO:0000256" key="7">
    <source>
        <dbReference type="ARBA" id="ARBA00022737"/>
    </source>
</evidence>
<keyword evidence="4" id="KW-1017">Isopeptide bond</keyword>
<evidence type="ECO:0000256" key="8">
    <source>
        <dbReference type="ARBA" id="ARBA00022771"/>
    </source>
</evidence>
<dbReference type="PROSITE" id="PS50157">
    <property type="entry name" value="ZINC_FINGER_C2H2_2"/>
    <property type="match status" value="3"/>
</dbReference>
<dbReference type="OMA" id="THIQTHG"/>
<dbReference type="InterPro" id="IPR013087">
    <property type="entry name" value="Znf_C2H2_type"/>
</dbReference>
<dbReference type="PANTHER" id="PTHR47222">
    <property type="entry name" value="ZINC FINGER PROTEIN 532-RELATED"/>
    <property type="match status" value="1"/>
</dbReference>
<dbReference type="PROSITE" id="PS00028">
    <property type="entry name" value="ZINC_FINGER_C2H2_1"/>
    <property type="match status" value="4"/>
</dbReference>
<dbReference type="EMBL" id="AC194748">
    <property type="status" value="NOT_ANNOTATED_CDS"/>
    <property type="molecule type" value="Genomic_DNA"/>
</dbReference>
<feature type="domain" description="C2H2-type" evidence="17">
    <location>
        <begin position="405"/>
        <end position="427"/>
    </location>
</feature>
<dbReference type="GO" id="GO:0008270">
    <property type="term" value="F:zinc ion binding"/>
    <property type="evidence" value="ECO:0007669"/>
    <property type="project" value="UniProtKB-KW"/>
</dbReference>
<feature type="region of interest" description="Disordered" evidence="16">
    <location>
        <begin position="372"/>
        <end position="404"/>
    </location>
</feature>
<evidence type="ECO:0000256" key="16">
    <source>
        <dbReference type="SAM" id="MobiDB-lite"/>
    </source>
</evidence>
<evidence type="ECO:0000313" key="19">
    <source>
        <dbReference type="Proteomes" id="UP000002277"/>
    </source>
</evidence>
<keyword evidence="7" id="KW-0677">Repeat</keyword>
<dbReference type="GO" id="GO:0003677">
    <property type="term" value="F:DNA binding"/>
    <property type="evidence" value="ECO:0007669"/>
    <property type="project" value="UniProtKB-KW"/>
</dbReference>
<reference evidence="18 19" key="1">
    <citation type="journal article" date="2005" name="Nature">
        <title>Initial sequence of the chimpanzee genome and comparison with the human genome.</title>
        <authorList>
            <consortium name="Chimpanzee sequencing and analysis consortium"/>
        </authorList>
    </citation>
    <scope>NUCLEOTIDE SEQUENCE [LARGE SCALE GENOMIC DNA]</scope>
</reference>
<evidence type="ECO:0000259" key="17">
    <source>
        <dbReference type="PROSITE" id="PS50157"/>
    </source>
</evidence>
<evidence type="ECO:0000256" key="2">
    <source>
        <dbReference type="ARBA" id="ARBA00004123"/>
    </source>
</evidence>
<feature type="domain" description="C2H2-type" evidence="17">
    <location>
        <begin position="96"/>
        <end position="123"/>
    </location>
</feature>
<evidence type="ECO:0000256" key="13">
    <source>
        <dbReference type="ARBA" id="ARBA00023163"/>
    </source>
</evidence>
<dbReference type="SMART" id="SM00355">
    <property type="entry name" value="ZnF_C2H2"/>
    <property type="match status" value="7"/>
</dbReference>
<evidence type="ECO:0000256" key="1">
    <source>
        <dbReference type="ARBA" id="ARBA00003767"/>
    </source>
</evidence>
<dbReference type="Ensembl" id="ENSPTRT00000102383.1">
    <property type="protein sequence ID" value="ENSPTRP00000063819.1"/>
    <property type="gene ID" value="ENSPTRG00000044599.1"/>
</dbReference>
<proteinExistence type="inferred from homology"/>
<dbReference type="Gene3D" id="3.30.160.60">
    <property type="entry name" value="Classic Zinc Finger"/>
    <property type="match status" value="1"/>
</dbReference>
<keyword evidence="14" id="KW-0539">Nucleus</keyword>
<keyword evidence="11" id="KW-0805">Transcription regulation</keyword>
<keyword evidence="6" id="KW-0479">Metal-binding</keyword>
<reference evidence="18" key="3">
    <citation type="submission" date="2025-09" db="UniProtKB">
        <authorList>
            <consortium name="Ensembl"/>
        </authorList>
    </citation>
    <scope>IDENTIFICATION</scope>
</reference>
<evidence type="ECO:0000256" key="5">
    <source>
        <dbReference type="ARBA" id="ARBA00022553"/>
    </source>
</evidence>
<dbReference type="InterPro" id="IPR045914">
    <property type="entry name" value="Zn532-like"/>
</dbReference>
<organism evidence="18 19">
    <name type="scientific">Pan troglodytes</name>
    <name type="common">Chimpanzee</name>
    <dbReference type="NCBI Taxonomy" id="9598"/>
    <lineage>
        <taxon>Eukaryota</taxon>
        <taxon>Metazoa</taxon>
        <taxon>Chordata</taxon>
        <taxon>Craniata</taxon>
        <taxon>Vertebrata</taxon>
        <taxon>Euteleostomi</taxon>
        <taxon>Mammalia</taxon>
        <taxon>Eutheria</taxon>
        <taxon>Euarchontoglires</taxon>
        <taxon>Primates</taxon>
        <taxon>Haplorrhini</taxon>
        <taxon>Catarrhini</taxon>
        <taxon>Hominidae</taxon>
        <taxon>Pan</taxon>
    </lineage>
</organism>
<protein>
    <recommendedName>
        <fullName evidence="17">C2H2-type domain-containing protein</fullName>
    </recommendedName>
</protein>
<feature type="domain" description="C2H2-type" evidence="17">
    <location>
        <begin position="182"/>
        <end position="210"/>
    </location>
</feature>
<keyword evidence="13" id="KW-0804">Transcription</keyword>
<keyword evidence="10" id="KW-0832">Ubl conjugation</keyword>
<dbReference type="PANTHER" id="PTHR47222:SF3">
    <property type="entry name" value="ZINC FINGER PROTEIN 532"/>
    <property type="match status" value="1"/>
</dbReference>
<comment type="subcellular location">
    <subcellularLocation>
        <location evidence="2">Nucleus</location>
    </subcellularLocation>
</comment>
<feature type="compositionally biased region" description="Polar residues" evidence="16">
    <location>
        <begin position="376"/>
        <end position="390"/>
    </location>
</feature>
<keyword evidence="19" id="KW-1185">Reference proteome</keyword>
<comment type="function">
    <text evidence="1">May be involved in transcriptional regulation.</text>
</comment>
<evidence type="ECO:0000256" key="10">
    <source>
        <dbReference type="ARBA" id="ARBA00022843"/>
    </source>
</evidence>
<keyword evidence="8 15" id="KW-0863">Zinc-finger</keyword>
<dbReference type="InParanoid" id="A0A2I3RGN6"/>
<dbReference type="GeneTree" id="ENSGT00940000154437"/>
<evidence type="ECO:0000256" key="12">
    <source>
        <dbReference type="ARBA" id="ARBA00023125"/>
    </source>
</evidence>
<evidence type="ECO:0000256" key="9">
    <source>
        <dbReference type="ARBA" id="ARBA00022833"/>
    </source>
</evidence>
<evidence type="ECO:0000256" key="3">
    <source>
        <dbReference type="ARBA" id="ARBA00006991"/>
    </source>
</evidence>
<sequence>NSSKGTPASPSGLVHFQTHVTKNCLHYTRRVGFRHVCCNVVYSDVAALKSRIQGSHCEVFYKCPICPMTFKSAPSTHSHTYTQHPSIKIGEPKIIYKCSMCNTVFTLQTLLYRHFDQHIENQKVSVFRCPDCSLLYAQKQLMVDHIKSMHGTLISIEGPTWVLQLIIQHIRTKRTKVASPGWACWECDRLFMQRDVYISHVRKEHGKQMKKQPCCQRDKPFSSSHSLCWHNRIKHKVIRKVYTCSHCPDSRGTFTKQLMLEKHVQLTHGIKDPDLKEMTDATNEEETEIKEDPKVPSPKWKLKEPVLEFRPPRGAITQPKLKINVFKVHKCAMCGFTTENLLQFHEHIPQHKSDGSSYQCREHLFVVHKLKEPQPVSKQNGAGEDNQQNKPSHEDESPNGAMSDRKCKVCTKTFETEAALNTHIQTHGMAFIKSKRMSSDEK</sequence>
<comment type="similarity">
    <text evidence="3">Belongs to the krueppel C2H2-type zinc-finger protein family.</text>
</comment>
<name>A0A2I3RGN6_PANTR</name>